<organism evidence="1 2">
    <name type="scientific">Tetrahymena thermophila (strain SB210)</name>
    <dbReference type="NCBI Taxonomy" id="312017"/>
    <lineage>
        <taxon>Eukaryota</taxon>
        <taxon>Sar</taxon>
        <taxon>Alveolata</taxon>
        <taxon>Ciliophora</taxon>
        <taxon>Intramacronucleata</taxon>
        <taxon>Oligohymenophorea</taxon>
        <taxon>Hymenostomatida</taxon>
        <taxon>Tetrahymenina</taxon>
        <taxon>Tetrahymenidae</taxon>
        <taxon>Tetrahymena</taxon>
    </lineage>
</organism>
<dbReference type="InParanoid" id="W7XBD2"/>
<dbReference type="RefSeq" id="XP_012650785.1">
    <property type="nucleotide sequence ID" value="XM_012795331.1"/>
</dbReference>
<keyword evidence="2" id="KW-1185">Reference proteome</keyword>
<dbReference type="GeneID" id="24441998"/>
<proteinExistence type="predicted"/>
<sequence>MDKTNYFGKCTQHKSHVLNMLQLSSKCESAQICLMCVNQYKIEESELISIEEVISSSTQTILKNFPPLKDQVMQEKLNKVSEEVMALESAQENIKINLSQFRQRVNQMLSLIEEKTYAQLNHLQDLKNNLVDVYNKISSKNELKNLLINSNEENSKLINLLIEQKKIDADINKVEIRKQLLDFEEAFKQIDTETPQRVQNTIYSLMEQYNYFSVQNLQKNMQLLSQINENNTSHIR</sequence>
<dbReference type="AlphaFoldDB" id="W7XBD2"/>
<accession>W7XBD2</accession>
<dbReference type="Proteomes" id="UP000009168">
    <property type="component" value="Unassembled WGS sequence"/>
</dbReference>
<gene>
    <name evidence="1" type="ORF">TTHERM_001237410</name>
</gene>
<name>W7XBD2_TETTS</name>
<evidence type="ECO:0000313" key="2">
    <source>
        <dbReference type="Proteomes" id="UP000009168"/>
    </source>
</evidence>
<dbReference type="EMBL" id="GG662858">
    <property type="protein sequence ID" value="EWS76690.1"/>
    <property type="molecule type" value="Genomic_DNA"/>
</dbReference>
<reference evidence="2" key="1">
    <citation type="journal article" date="2006" name="PLoS Biol.">
        <title>Macronuclear genome sequence of the ciliate Tetrahymena thermophila, a model eukaryote.</title>
        <authorList>
            <person name="Eisen J.A."/>
            <person name="Coyne R.S."/>
            <person name="Wu M."/>
            <person name="Wu D."/>
            <person name="Thiagarajan M."/>
            <person name="Wortman J.R."/>
            <person name="Badger J.H."/>
            <person name="Ren Q."/>
            <person name="Amedeo P."/>
            <person name="Jones K.M."/>
            <person name="Tallon L.J."/>
            <person name="Delcher A.L."/>
            <person name="Salzberg S.L."/>
            <person name="Silva J.C."/>
            <person name="Haas B.J."/>
            <person name="Majoros W.H."/>
            <person name="Farzad M."/>
            <person name="Carlton J.M."/>
            <person name="Smith R.K. Jr."/>
            <person name="Garg J."/>
            <person name="Pearlman R.E."/>
            <person name="Karrer K.M."/>
            <person name="Sun L."/>
            <person name="Manning G."/>
            <person name="Elde N.C."/>
            <person name="Turkewitz A.P."/>
            <person name="Asai D.J."/>
            <person name="Wilkes D.E."/>
            <person name="Wang Y."/>
            <person name="Cai H."/>
            <person name="Collins K."/>
            <person name="Stewart B.A."/>
            <person name="Lee S.R."/>
            <person name="Wilamowska K."/>
            <person name="Weinberg Z."/>
            <person name="Ruzzo W.L."/>
            <person name="Wloga D."/>
            <person name="Gaertig J."/>
            <person name="Frankel J."/>
            <person name="Tsao C.-C."/>
            <person name="Gorovsky M.A."/>
            <person name="Keeling P.J."/>
            <person name="Waller R.F."/>
            <person name="Patron N.J."/>
            <person name="Cherry J.M."/>
            <person name="Stover N.A."/>
            <person name="Krieger C.J."/>
            <person name="del Toro C."/>
            <person name="Ryder H.F."/>
            <person name="Williamson S.C."/>
            <person name="Barbeau R.A."/>
            <person name="Hamilton E.P."/>
            <person name="Orias E."/>
        </authorList>
    </citation>
    <scope>NUCLEOTIDE SEQUENCE [LARGE SCALE GENOMIC DNA]</scope>
    <source>
        <strain evidence="2">SB210</strain>
    </source>
</reference>
<evidence type="ECO:0000313" key="1">
    <source>
        <dbReference type="EMBL" id="EWS76690.1"/>
    </source>
</evidence>
<protein>
    <submittedName>
        <fullName evidence="1">Uncharacterized protein</fullName>
    </submittedName>
</protein>
<dbReference type="KEGG" id="tet:TTHERM_001237410"/>